<evidence type="ECO:0000313" key="2">
    <source>
        <dbReference type="Proteomes" id="UP000041247"/>
    </source>
</evidence>
<gene>
    <name evidence="1" type="primary">hsdM2</name>
    <name evidence="1" type="ORF">XTPLMG728_3773</name>
</gene>
<dbReference type="EMBL" id="CXOK01000161">
    <property type="protein sequence ID" value="CTP93398.1"/>
    <property type="molecule type" value="Genomic_DNA"/>
</dbReference>
<organism evidence="1 2">
    <name type="scientific">Xanthomonas graminis pv. poae</name>
    <dbReference type="NCBI Taxonomy" id="227946"/>
    <lineage>
        <taxon>Bacteria</taxon>
        <taxon>Pseudomonadati</taxon>
        <taxon>Pseudomonadota</taxon>
        <taxon>Gammaproteobacteria</taxon>
        <taxon>Lysobacterales</taxon>
        <taxon>Lysobacteraceae</taxon>
        <taxon>Xanthomonas</taxon>
        <taxon>Xanthomonas translucens group</taxon>
        <taxon>Xanthomonas graminis</taxon>
    </lineage>
</organism>
<name>A0A0K3A6B9_9XANT</name>
<protein>
    <submittedName>
        <fullName evidence="1">Type I site-specific deoxyribonuclease (Modification subunit)</fullName>
        <ecNumber evidence="1">3.1.21.3</ecNumber>
    </submittedName>
</protein>
<sequence>MQQAIRELLDTWSGKPFYMDRAVFDADLDKLAKRAGFKLPAPIKKAIFAALGERDPKAKICFDPKGNPEPDSELRHTEDIPLPEGTELPLPMAFGPDKPNDALVEAFRDTIDNYMACEVLPHVRDAWVDYAKTRVGYEIPINRHFYVYKPPRPLPEIETDIRQLEGEIADLLKRLLA</sequence>
<reference evidence="1 2" key="1">
    <citation type="submission" date="2015-07" db="EMBL/GenBank/DDBJ databases">
        <authorList>
            <person name="Noorani M."/>
        </authorList>
    </citation>
    <scope>NUCLEOTIDE SEQUENCE [LARGE SCALE GENOMIC DNA]</scope>
    <source>
        <strain evidence="1">LMG728</strain>
    </source>
</reference>
<dbReference type="RefSeq" id="WP_237654030.1">
    <property type="nucleotide sequence ID" value="NZ_CP076250.1"/>
</dbReference>
<dbReference type="REBASE" id="163989">
    <property type="entry name" value="M.Xsp728ORF3772P"/>
</dbReference>
<dbReference type="AlphaFoldDB" id="A0A0K3A6B9"/>
<evidence type="ECO:0000313" key="1">
    <source>
        <dbReference type="EMBL" id="CTP93398.1"/>
    </source>
</evidence>
<keyword evidence="1" id="KW-0378">Hydrolase</keyword>
<dbReference type="GO" id="GO:0009035">
    <property type="term" value="F:type I site-specific deoxyribonuclease activity"/>
    <property type="evidence" value="ECO:0007669"/>
    <property type="project" value="UniProtKB-EC"/>
</dbReference>
<proteinExistence type="predicted"/>
<dbReference type="EC" id="3.1.21.3" evidence="1"/>
<accession>A0A0K3A6B9</accession>
<dbReference type="Proteomes" id="UP000041247">
    <property type="component" value="Unassembled WGS sequence"/>
</dbReference>